<dbReference type="EMBL" id="BSPD01000087">
    <property type="protein sequence ID" value="GLS27771.1"/>
    <property type="molecule type" value="Genomic_DNA"/>
</dbReference>
<sequence>MVEALQTDSSKFTLDIDEYAKGLGIKPHCEYKPDQAAKLIGVGVNSLRSAAKNGELSFLRLGERRITFIGVDLIQWKLAKHTKLESTTSPKTVMATGAKLGMTQKPSKENLQALALETLRKRKKS</sequence>
<keyword evidence="2" id="KW-1185">Reference proteome</keyword>
<dbReference type="RefSeq" id="WP_232593516.1">
    <property type="nucleotide sequence ID" value="NZ_BSPD01000087.1"/>
</dbReference>
<evidence type="ECO:0000313" key="2">
    <source>
        <dbReference type="Proteomes" id="UP001156870"/>
    </source>
</evidence>
<protein>
    <submittedName>
        <fullName evidence="1">Uncharacterized protein</fullName>
    </submittedName>
</protein>
<dbReference type="Proteomes" id="UP001156870">
    <property type="component" value="Unassembled WGS sequence"/>
</dbReference>
<evidence type="ECO:0000313" key="1">
    <source>
        <dbReference type="EMBL" id="GLS27771.1"/>
    </source>
</evidence>
<dbReference type="AlphaFoldDB" id="A0AA37WQ76"/>
<organism evidence="1 2">
    <name type="scientific">Marinibactrum halimedae</name>
    <dbReference type="NCBI Taxonomy" id="1444977"/>
    <lineage>
        <taxon>Bacteria</taxon>
        <taxon>Pseudomonadati</taxon>
        <taxon>Pseudomonadota</taxon>
        <taxon>Gammaproteobacteria</taxon>
        <taxon>Cellvibrionales</taxon>
        <taxon>Cellvibrionaceae</taxon>
        <taxon>Marinibactrum</taxon>
    </lineage>
</organism>
<name>A0AA37WQ76_9GAMM</name>
<proteinExistence type="predicted"/>
<accession>A0AA37WQ76</accession>
<reference evidence="1 2" key="1">
    <citation type="journal article" date="2014" name="Int. J. Syst. Evol. Microbiol.">
        <title>Complete genome sequence of Corynebacterium casei LMG S-19264T (=DSM 44701T), isolated from a smear-ripened cheese.</title>
        <authorList>
            <consortium name="US DOE Joint Genome Institute (JGI-PGF)"/>
            <person name="Walter F."/>
            <person name="Albersmeier A."/>
            <person name="Kalinowski J."/>
            <person name="Ruckert C."/>
        </authorList>
    </citation>
    <scope>NUCLEOTIDE SEQUENCE [LARGE SCALE GENOMIC DNA]</scope>
    <source>
        <strain evidence="1 2">NBRC 110095</strain>
    </source>
</reference>
<comment type="caution">
    <text evidence="1">The sequence shown here is derived from an EMBL/GenBank/DDBJ whole genome shotgun (WGS) entry which is preliminary data.</text>
</comment>
<gene>
    <name evidence="1" type="ORF">GCM10007877_34900</name>
</gene>